<dbReference type="EMBL" id="JYDI01000042">
    <property type="protein sequence ID" value="KRY56548.1"/>
    <property type="molecule type" value="Genomic_DNA"/>
</dbReference>
<dbReference type="AlphaFoldDB" id="A0A0V1D596"/>
<sequence length="252" mass="28858">MWEYVQHLRRDLERVYEVVRKKAGREQRRQKAWKDRKAYGPVYEPGDLVWMQLPTKTKLGAYWDGPYQVQRKLDWNTYRVEKVGGGRERLVVHFDRLKPYHGTREGDGAQGRERERRKTRRPAWLRDFIQTQEVSTGRALHEGESGAADTDRANEIFPAENEDEDTEATVARGVFVFVSSSTLVSDCLIKYISIVCCFVVAMPSGKRETERKVNAPVNTGPSPNSDERVNNPTEGADEPARGSVPLHILNIT</sequence>
<reference evidence="3 4" key="1">
    <citation type="submission" date="2015-01" db="EMBL/GenBank/DDBJ databases">
        <title>Evolution of Trichinella species and genotypes.</title>
        <authorList>
            <person name="Korhonen P.K."/>
            <person name="Edoardo P."/>
            <person name="Giuseppe L.R."/>
            <person name="Gasser R.B."/>
        </authorList>
    </citation>
    <scope>NUCLEOTIDE SEQUENCE [LARGE SCALE GENOMIC DNA]</scope>
    <source>
        <strain evidence="3">ISS120</strain>
    </source>
</reference>
<organism evidence="3 4">
    <name type="scientific">Trichinella britovi</name>
    <name type="common">Parasitic roundworm</name>
    <dbReference type="NCBI Taxonomy" id="45882"/>
    <lineage>
        <taxon>Eukaryota</taxon>
        <taxon>Metazoa</taxon>
        <taxon>Ecdysozoa</taxon>
        <taxon>Nematoda</taxon>
        <taxon>Enoplea</taxon>
        <taxon>Dorylaimia</taxon>
        <taxon>Trichinellida</taxon>
        <taxon>Trichinellidae</taxon>
        <taxon>Trichinella</taxon>
    </lineage>
</organism>
<evidence type="ECO:0000256" key="1">
    <source>
        <dbReference type="SAM" id="MobiDB-lite"/>
    </source>
</evidence>
<accession>A0A0V1D596</accession>
<gene>
    <name evidence="3" type="ORF">T03_7591</name>
</gene>
<feature type="non-terminal residue" evidence="3">
    <location>
        <position position="252"/>
    </location>
</feature>
<dbReference type="Pfam" id="PF22938">
    <property type="entry name" value="Integrase_p58_C"/>
    <property type="match status" value="1"/>
</dbReference>
<feature type="domain" description="Integrase p58-like C-terminal" evidence="2">
    <location>
        <begin position="65"/>
        <end position="99"/>
    </location>
</feature>
<evidence type="ECO:0000313" key="3">
    <source>
        <dbReference type="EMBL" id="KRY56548.1"/>
    </source>
</evidence>
<feature type="compositionally biased region" description="Basic and acidic residues" evidence="1">
    <location>
        <begin position="101"/>
        <end position="116"/>
    </location>
</feature>
<name>A0A0V1D596_TRIBR</name>
<feature type="region of interest" description="Disordered" evidence="1">
    <location>
        <begin position="101"/>
        <end position="121"/>
    </location>
</feature>
<keyword evidence="4" id="KW-1185">Reference proteome</keyword>
<proteinExistence type="predicted"/>
<feature type="region of interest" description="Disordered" evidence="1">
    <location>
        <begin position="208"/>
        <end position="244"/>
    </location>
</feature>
<evidence type="ECO:0000313" key="4">
    <source>
        <dbReference type="Proteomes" id="UP000054653"/>
    </source>
</evidence>
<evidence type="ECO:0000259" key="2">
    <source>
        <dbReference type="Pfam" id="PF22938"/>
    </source>
</evidence>
<dbReference type="Proteomes" id="UP000054653">
    <property type="component" value="Unassembled WGS sequence"/>
</dbReference>
<dbReference type="InterPro" id="IPR054465">
    <property type="entry name" value="Integrase_p58-like_C"/>
</dbReference>
<comment type="caution">
    <text evidence="3">The sequence shown here is derived from an EMBL/GenBank/DDBJ whole genome shotgun (WGS) entry which is preliminary data.</text>
</comment>
<protein>
    <recommendedName>
        <fullName evidence="2">Integrase p58-like C-terminal domain-containing protein</fullName>
    </recommendedName>
</protein>